<dbReference type="OrthoDB" id="2119228at2759"/>
<name>A0A8S0RT35_OLEEU</name>
<protein>
    <submittedName>
        <fullName evidence="3">Microtubule-associated RP EB family member 1C</fullName>
    </submittedName>
</protein>
<gene>
    <name evidence="3" type="ORF">OLEA9_A119203</name>
</gene>
<evidence type="ECO:0000256" key="1">
    <source>
        <dbReference type="SAM" id="MobiDB-lite"/>
    </source>
</evidence>
<dbReference type="GO" id="GO:0046983">
    <property type="term" value="F:protein dimerization activity"/>
    <property type="evidence" value="ECO:0007669"/>
    <property type="project" value="InterPro"/>
</dbReference>
<feature type="non-terminal residue" evidence="3">
    <location>
        <position position="137"/>
    </location>
</feature>
<comment type="caution">
    <text evidence="3">The sequence shown here is derived from an EMBL/GenBank/DDBJ whole genome shotgun (WGS) entry which is preliminary data.</text>
</comment>
<feature type="domain" description="HAT C-terminal dimerisation" evidence="2">
    <location>
        <begin position="1"/>
        <end position="36"/>
    </location>
</feature>
<evidence type="ECO:0000313" key="4">
    <source>
        <dbReference type="Proteomes" id="UP000594638"/>
    </source>
</evidence>
<keyword evidence="4" id="KW-1185">Reference proteome</keyword>
<sequence>TVASEFAFSADDRVLTDIKSRLKEDILKVLMCMKDWQDDHFRLQDKYVEIAYVISYNPLEKRVACMGGKEASKKSATVQPSTKNAASYLKNAPHNGRRNDTTNVNLANQSVKAARPSGGGPPVYPEANHTAYEQQIL</sequence>
<accession>A0A8S0RT35</accession>
<dbReference type="EMBL" id="CACTIH010003698">
    <property type="protein sequence ID" value="CAA2982510.1"/>
    <property type="molecule type" value="Genomic_DNA"/>
</dbReference>
<dbReference type="Proteomes" id="UP000594638">
    <property type="component" value="Unassembled WGS sequence"/>
</dbReference>
<dbReference type="InterPro" id="IPR008906">
    <property type="entry name" value="HATC_C_dom"/>
</dbReference>
<organism evidence="3 4">
    <name type="scientific">Olea europaea subsp. europaea</name>
    <dbReference type="NCBI Taxonomy" id="158383"/>
    <lineage>
        <taxon>Eukaryota</taxon>
        <taxon>Viridiplantae</taxon>
        <taxon>Streptophyta</taxon>
        <taxon>Embryophyta</taxon>
        <taxon>Tracheophyta</taxon>
        <taxon>Spermatophyta</taxon>
        <taxon>Magnoliopsida</taxon>
        <taxon>eudicotyledons</taxon>
        <taxon>Gunneridae</taxon>
        <taxon>Pentapetalae</taxon>
        <taxon>asterids</taxon>
        <taxon>lamiids</taxon>
        <taxon>Lamiales</taxon>
        <taxon>Oleaceae</taxon>
        <taxon>Oleeae</taxon>
        <taxon>Olea</taxon>
    </lineage>
</organism>
<feature type="compositionally biased region" description="Polar residues" evidence="1">
    <location>
        <begin position="74"/>
        <end position="85"/>
    </location>
</feature>
<proteinExistence type="predicted"/>
<evidence type="ECO:0000313" key="3">
    <source>
        <dbReference type="EMBL" id="CAA2982510.1"/>
    </source>
</evidence>
<dbReference type="AlphaFoldDB" id="A0A8S0RT35"/>
<reference evidence="3 4" key="1">
    <citation type="submission" date="2019-12" db="EMBL/GenBank/DDBJ databases">
        <authorList>
            <person name="Alioto T."/>
            <person name="Alioto T."/>
            <person name="Gomez Garrido J."/>
        </authorList>
    </citation>
    <scope>NUCLEOTIDE SEQUENCE [LARGE SCALE GENOMIC DNA]</scope>
</reference>
<evidence type="ECO:0000259" key="2">
    <source>
        <dbReference type="Pfam" id="PF05699"/>
    </source>
</evidence>
<feature type="region of interest" description="Disordered" evidence="1">
    <location>
        <begin position="72"/>
        <end position="106"/>
    </location>
</feature>
<dbReference type="Pfam" id="PF05699">
    <property type="entry name" value="Dimer_Tnp_hAT"/>
    <property type="match status" value="1"/>
</dbReference>
<dbReference type="Gramene" id="OE9A119203T1">
    <property type="protein sequence ID" value="OE9A119203C1"/>
    <property type="gene ID" value="OE9A119203"/>
</dbReference>